<comment type="caution">
    <text evidence="8">The sequence shown here is derived from an EMBL/GenBank/DDBJ whole genome shotgun (WGS) entry which is preliminary data.</text>
</comment>
<evidence type="ECO:0000256" key="2">
    <source>
        <dbReference type="ARBA" id="ARBA00022729"/>
    </source>
</evidence>
<evidence type="ECO:0000256" key="4">
    <source>
        <dbReference type="ARBA" id="ARBA00023139"/>
    </source>
</evidence>
<dbReference type="EMBL" id="JBIGHZ010000001">
    <property type="protein sequence ID" value="MFG6446880.1"/>
    <property type="molecule type" value="Genomic_DNA"/>
</dbReference>
<dbReference type="Proteomes" id="UP001606099">
    <property type="component" value="Unassembled WGS sequence"/>
</dbReference>
<keyword evidence="6" id="KW-0449">Lipoprotein</keyword>
<gene>
    <name evidence="8" type="ORF">ACG0Z6_01345</name>
</gene>
<keyword evidence="3" id="KW-0472">Membrane</keyword>
<evidence type="ECO:0000313" key="9">
    <source>
        <dbReference type="Proteomes" id="UP001606099"/>
    </source>
</evidence>
<sequence length="68" mass="6889">MKSSKSASVGLLAALSLSKRPIPLLCAVLCASSLLVACGQKRPLRLPESTSKSAPASPERAASAADQP</sequence>
<feature type="compositionally biased region" description="Low complexity" evidence="7">
    <location>
        <begin position="51"/>
        <end position="68"/>
    </location>
</feature>
<evidence type="ECO:0000256" key="7">
    <source>
        <dbReference type="SAM" id="MobiDB-lite"/>
    </source>
</evidence>
<evidence type="ECO:0000256" key="6">
    <source>
        <dbReference type="ARBA" id="ARBA00023288"/>
    </source>
</evidence>
<proteinExistence type="predicted"/>
<dbReference type="NCBIfam" id="NF047847">
    <property type="entry name" value="SS_mature_LptM"/>
    <property type="match status" value="1"/>
</dbReference>
<comment type="subcellular location">
    <subcellularLocation>
        <location evidence="1">Cell outer membrane</location>
        <topology evidence="1">Lipid-anchor</topology>
    </subcellularLocation>
</comment>
<dbReference type="RefSeq" id="WP_394458099.1">
    <property type="nucleotide sequence ID" value="NZ_JBIGHZ010000001.1"/>
</dbReference>
<evidence type="ECO:0000313" key="8">
    <source>
        <dbReference type="EMBL" id="MFG6446880.1"/>
    </source>
</evidence>
<keyword evidence="5" id="KW-0998">Cell outer membrane</keyword>
<name>A0ABW7FRB9_9BURK</name>
<keyword evidence="9" id="KW-1185">Reference proteome</keyword>
<protein>
    <recommendedName>
        <fullName evidence="10">Lipoprotein</fullName>
    </recommendedName>
</protein>
<keyword evidence="4" id="KW-0564">Palmitate</keyword>
<dbReference type="InterPro" id="IPR032831">
    <property type="entry name" value="LptM_cons"/>
</dbReference>
<evidence type="ECO:0000256" key="1">
    <source>
        <dbReference type="ARBA" id="ARBA00004459"/>
    </source>
</evidence>
<evidence type="ECO:0000256" key="5">
    <source>
        <dbReference type="ARBA" id="ARBA00023237"/>
    </source>
</evidence>
<keyword evidence="2" id="KW-0732">Signal</keyword>
<accession>A0ABW7FRB9</accession>
<evidence type="ECO:0008006" key="10">
    <source>
        <dbReference type="Google" id="ProtNLM"/>
    </source>
</evidence>
<evidence type="ECO:0000256" key="3">
    <source>
        <dbReference type="ARBA" id="ARBA00023136"/>
    </source>
</evidence>
<organism evidence="8 9">
    <name type="scientific">Roseateles rivi</name>
    <dbReference type="NCBI Taxonomy" id="3299028"/>
    <lineage>
        <taxon>Bacteria</taxon>
        <taxon>Pseudomonadati</taxon>
        <taxon>Pseudomonadota</taxon>
        <taxon>Betaproteobacteria</taxon>
        <taxon>Burkholderiales</taxon>
        <taxon>Sphaerotilaceae</taxon>
        <taxon>Roseateles</taxon>
    </lineage>
</organism>
<feature type="region of interest" description="Disordered" evidence="7">
    <location>
        <begin position="44"/>
        <end position="68"/>
    </location>
</feature>
<reference evidence="8 9" key="1">
    <citation type="submission" date="2024-08" db="EMBL/GenBank/DDBJ databases">
        <authorList>
            <person name="Lu H."/>
        </authorList>
    </citation>
    <scope>NUCLEOTIDE SEQUENCE [LARGE SCALE GENOMIC DNA]</scope>
    <source>
        <strain evidence="8 9">BYS180W</strain>
    </source>
</reference>